<feature type="region of interest" description="Disordered" evidence="1">
    <location>
        <begin position="124"/>
        <end position="247"/>
    </location>
</feature>
<gene>
    <name evidence="4" type="ORF">M6B22_04565</name>
</gene>
<evidence type="ECO:0000256" key="2">
    <source>
        <dbReference type="SAM" id="Phobius"/>
    </source>
</evidence>
<keyword evidence="2" id="KW-0812">Transmembrane</keyword>
<keyword evidence="5" id="KW-1185">Reference proteome</keyword>
<feature type="compositionally biased region" description="Low complexity" evidence="1">
    <location>
        <begin position="224"/>
        <end position="247"/>
    </location>
</feature>
<dbReference type="EMBL" id="CP097463">
    <property type="protein sequence ID" value="WAX58045.1"/>
    <property type="molecule type" value="Genomic_DNA"/>
</dbReference>
<keyword evidence="2" id="KW-0472">Membrane</keyword>
<evidence type="ECO:0000256" key="1">
    <source>
        <dbReference type="SAM" id="MobiDB-lite"/>
    </source>
</evidence>
<feature type="chain" id="PRO_5046840955" description="Gram-positive cocci surface proteins LPxTG domain-containing protein" evidence="3">
    <location>
        <begin position="30"/>
        <end position="275"/>
    </location>
</feature>
<feature type="compositionally biased region" description="Polar residues" evidence="1">
    <location>
        <begin position="209"/>
        <end position="223"/>
    </location>
</feature>
<name>A0ABY7JZL9_9ACTN</name>
<accession>A0ABY7JZL9</accession>
<dbReference type="Proteomes" id="UP001164693">
    <property type="component" value="Chromosome"/>
</dbReference>
<feature type="compositionally biased region" description="Low complexity" evidence="1">
    <location>
        <begin position="182"/>
        <end position="204"/>
    </location>
</feature>
<evidence type="ECO:0000313" key="4">
    <source>
        <dbReference type="EMBL" id="WAX58045.1"/>
    </source>
</evidence>
<proteinExistence type="predicted"/>
<evidence type="ECO:0000256" key="3">
    <source>
        <dbReference type="SAM" id="SignalP"/>
    </source>
</evidence>
<keyword evidence="3" id="KW-0732">Signal</keyword>
<evidence type="ECO:0000313" key="5">
    <source>
        <dbReference type="Proteomes" id="UP001164693"/>
    </source>
</evidence>
<evidence type="ECO:0008006" key="6">
    <source>
        <dbReference type="Google" id="ProtNLM"/>
    </source>
</evidence>
<feature type="signal peptide" evidence="3">
    <location>
        <begin position="1"/>
        <end position="29"/>
    </location>
</feature>
<organism evidence="4 5">
    <name type="scientific">Jatrophihabitans cynanchi</name>
    <dbReference type="NCBI Taxonomy" id="2944128"/>
    <lineage>
        <taxon>Bacteria</taxon>
        <taxon>Bacillati</taxon>
        <taxon>Actinomycetota</taxon>
        <taxon>Actinomycetes</taxon>
        <taxon>Jatrophihabitantales</taxon>
        <taxon>Jatrophihabitantaceae</taxon>
        <taxon>Jatrophihabitans</taxon>
    </lineage>
</organism>
<reference evidence="4" key="1">
    <citation type="submission" date="2022-05" db="EMBL/GenBank/DDBJ databases">
        <title>Jatrophihabitans sp. SB3-54 whole genome sequence.</title>
        <authorList>
            <person name="Suh M.K."/>
            <person name="Eom M.K."/>
            <person name="Kim J.S."/>
            <person name="Kim H.S."/>
            <person name="Do H.E."/>
            <person name="Shin Y.K."/>
            <person name="Lee J.-S."/>
        </authorList>
    </citation>
    <scope>NUCLEOTIDE SEQUENCE</scope>
    <source>
        <strain evidence="4">SB3-54</strain>
    </source>
</reference>
<keyword evidence="2" id="KW-1133">Transmembrane helix</keyword>
<feature type="transmembrane region" description="Helical" evidence="2">
    <location>
        <begin position="246"/>
        <end position="268"/>
    </location>
</feature>
<feature type="compositionally biased region" description="Polar residues" evidence="1">
    <location>
        <begin position="153"/>
        <end position="181"/>
    </location>
</feature>
<protein>
    <recommendedName>
        <fullName evidence="6">Gram-positive cocci surface proteins LPxTG domain-containing protein</fullName>
    </recommendedName>
</protein>
<dbReference type="RefSeq" id="WP_269444594.1">
    <property type="nucleotide sequence ID" value="NZ_CP097463.1"/>
</dbReference>
<sequence>MTARALRLVAAAALGAAATAGLQAAPASAAPTHVAVVVAGDRAVCVDWHSGMTGADVLVAAVHVTWGNRAPYTGMVLQIDGRPSAPDPQQAYWAYFRNGVYSSAGPASTKPAAGSVEGWSYVPANGSTPPPPSGSYASICGGQDPTPAPSRPRGSTHQPPASSTHRAPATSSSPRTRQPAGTTADTARSPASTTRAARTSTVAAPKPTATPSNTPTSLRTGDTASSTAAVPAQAAQRPQQTSRSAFPPWGTALAVGAIAVLGGAGYWFSRRRAGP</sequence>